<evidence type="ECO:0000256" key="5">
    <source>
        <dbReference type="ARBA" id="ARBA00022692"/>
    </source>
</evidence>
<evidence type="ECO:0000256" key="6">
    <source>
        <dbReference type="ARBA" id="ARBA00023136"/>
    </source>
</evidence>
<comment type="subcellular location">
    <subcellularLocation>
        <location evidence="1">Cell outer membrane</location>
    </subcellularLocation>
</comment>
<keyword evidence="6" id="KW-0472">Membrane</keyword>
<dbReference type="AlphaFoldDB" id="A0A1R7T5U4"/>
<evidence type="ECO:0000256" key="4">
    <source>
        <dbReference type="ARBA" id="ARBA00022452"/>
    </source>
</evidence>
<organism evidence="8 9">
    <name type="scientific">Limihaloglobus sulfuriphilus</name>
    <dbReference type="NCBI Taxonomy" id="1851148"/>
    <lineage>
        <taxon>Bacteria</taxon>
        <taxon>Pseudomonadati</taxon>
        <taxon>Planctomycetota</taxon>
        <taxon>Phycisphaerae</taxon>
        <taxon>Sedimentisphaerales</taxon>
        <taxon>Sedimentisphaeraceae</taxon>
        <taxon>Limihaloglobus</taxon>
    </lineage>
</organism>
<dbReference type="Gene3D" id="1.20.1600.10">
    <property type="entry name" value="Outer membrane efflux proteins (OEP)"/>
    <property type="match status" value="1"/>
</dbReference>
<keyword evidence="3" id="KW-0813">Transport</keyword>
<name>A0A1R7T5U4_9BACT</name>
<dbReference type="Proteomes" id="UP000188181">
    <property type="component" value="Chromosome"/>
</dbReference>
<evidence type="ECO:0000256" key="3">
    <source>
        <dbReference type="ARBA" id="ARBA00022448"/>
    </source>
</evidence>
<reference evidence="9" key="1">
    <citation type="submission" date="2017-02" db="EMBL/GenBank/DDBJ databases">
        <title>Comparative genomics and description of representatives of a novel lineage of planctomycetes thriving in anoxic sediments.</title>
        <authorList>
            <person name="Spring S."/>
            <person name="Bunk B."/>
            <person name="Sproer C."/>
        </authorList>
    </citation>
    <scope>NUCLEOTIDE SEQUENCE [LARGE SCALE GENOMIC DNA]</scope>
    <source>
        <strain evidence="9">SM-Chi-D1</strain>
    </source>
</reference>
<dbReference type="KEGG" id="pbas:SMSP2_02165"/>
<dbReference type="GO" id="GO:0015562">
    <property type="term" value="F:efflux transmembrane transporter activity"/>
    <property type="evidence" value="ECO:0007669"/>
    <property type="project" value="InterPro"/>
</dbReference>
<dbReference type="STRING" id="1851148.SMSP2_02165"/>
<keyword evidence="9" id="KW-1185">Reference proteome</keyword>
<dbReference type="OrthoDB" id="266724at2"/>
<dbReference type="InterPro" id="IPR051906">
    <property type="entry name" value="TolC-like"/>
</dbReference>
<comment type="similarity">
    <text evidence="2">Belongs to the outer membrane factor (OMF) (TC 1.B.17) family.</text>
</comment>
<dbReference type="EMBL" id="CP019646">
    <property type="protein sequence ID" value="AQQ71786.1"/>
    <property type="molecule type" value="Genomic_DNA"/>
</dbReference>
<accession>A0A1R7T5U4</accession>
<gene>
    <name evidence="8" type="primary">tolC</name>
    <name evidence="8" type="ORF">SMSP2_02165</name>
</gene>
<evidence type="ECO:0000313" key="8">
    <source>
        <dbReference type="EMBL" id="AQQ71786.1"/>
    </source>
</evidence>
<keyword evidence="5" id="KW-0812">Transmembrane</keyword>
<protein>
    <submittedName>
        <fullName evidence="8">Outer membrane protein TolC</fullName>
    </submittedName>
</protein>
<keyword evidence="4" id="KW-1134">Transmembrane beta strand</keyword>
<dbReference type="GO" id="GO:0009279">
    <property type="term" value="C:cell outer membrane"/>
    <property type="evidence" value="ECO:0007669"/>
    <property type="project" value="UniProtKB-SubCell"/>
</dbReference>
<evidence type="ECO:0000313" key="9">
    <source>
        <dbReference type="Proteomes" id="UP000188181"/>
    </source>
</evidence>
<evidence type="ECO:0000256" key="2">
    <source>
        <dbReference type="ARBA" id="ARBA00007613"/>
    </source>
</evidence>
<proteinExistence type="inferred from homology"/>
<keyword evidence="7" id="KW-0998">Cell outer membrane</keyword>
<dbReference type="Pfam" id="PF02321">
    <property type="entry name" value="OEP"/>
    <property type="match status" value="2"/>
</dbReference>
<dbReference type="GO" id="GO:1990281">
    <property type="term" value="C:efflux pump complex"/>
    <property type="evidence" value="ECO:0007669"/>
    <property type="project" value="TreeGrafter"/>
</dbReference>
<dbReference type="InterPro" id="IPR003423">
    <property type="entry name" value="OMP_efflux"/>
</dbReference>
<dbReference type="PANTHER" id="PTHR30026">
    <property type="entry name" value="OUTER MEMBRANE PROTEIN TOLC"/>
    <property type="match status" value="1"/>
</dbReference>
<dbReference type="GO" id="GO:0015288">
    <property type="term" value="F:porin activity"/>
    <property type="evidence" value="ECO:0007669"/>
    <property type="project" value="TreeGrafter"/>
</dbReference>
<sequence length="481" mass="54071">MKNTFIITLTVLAVIKGSGCTAGNQDIYRKPETVKLKQPLKETLKGQSYDNVSDSQDVSAAQKCGLELTLEQCLETAFENNPEIMQRQWDTETSLAGKDIAEGALWPTISAEGGYEHFREDRLIQPRRPGTSEVLQFTDDLVSGDIVLNMPLYTGGRLQNQVKAADLLAKSAQHQLAHSQRELVFNITSVFYSMLGQKEVINSLIFSQETLREHFKRTKELMEAQKAAHVDLLRTEVRLADIEQQLLRERNTLDIQRFLLTSLLGCDTETEVLDIKGQLILGDIPDELDRGFTLAMAYRQDYQSLISRVDVQRKMLDVAKSRRLPEISLRASYGSRWDSDDFDEDNEVGSVGLFAEMPLFEGGRIDAGIRRERSRLRSIEESLRRLKLQIQVEVETAASNIESTRARVGVTEKAVEMAKESLRIEREKYDLGKGAIVDVLDAQSALLSSQMNYYRALADCNTAIAQFRQAAGLPCGDDVNP</sequence>
<evidence type="ECO:0000256" key="7">
    <source>
        <dbReference type="ARBA" id="ARBA00023237"/>
    </source>
</evidence>
<dbReference type="SUPFAM" id="SSF56954">
    <property type="entry name" value="Outer membrane efflux proteins (OEP)"/>
    <property type="match status" value="1"/>
</dbReference>
<dbReference type="PANTHER" id="PTHR30026:SF20">
    <property type="entry name" value="OUTER MEMBRANE PROTEIN TOLC"/>
    <property type="match status" value="1"/>
</dbReference>
<dbReference type="RefSeq" id="WP_146683927.1">
    <property type="nucleotide sequence ID" value="NZ_CP019646.1"/>
</dbReference>
<evidence type="ECO:0000256" key="1">
    <source>
        <dbReference type="ARBA" id="ARBA00004442"/>
    </source>
</evidence>